<evidence type="ECO:0000256" key="1">
    <source>
        <dbReference type="ARBA" id="ARBA00006739"/>
    </source>
</evidence>
<evidence type="ECO:0000313" key="4">
    <source>
        <dbReference type="Proteomes" id="UP000249204"/>
    </source>
</evidence>
<dbReference type="EMBL" id="QKWW01000014">
    <property type="protein sequence ID" value="PZT56957.1"/>
    <property type="molecule type" value="Genomic_DNA"/>
</dbReference>
<dbReference type="InterPro" id="IPR029044">
    <property type="entry name" value="Nucleotide-diphossugar_trans"/>
</dbReference>
<evidence type="ECO:0000313" key="3">
    <source>
        <dbReference type="EMBL" id="PZT56957.1"/>
    </source>
</evidence>
<dbReference type="GO" id="GO:0016758">
    <property type="term" value="F:hexosyltransferase activity"/>
    <property type="evidence" value="ECO:0007669"/>
    <property type="project" value="UniProtKB-ARBA"/>
</dbReference>
<sequence>MKEKTPLVSIIVPMFNTEEFIEESLESIIGQTYKNIEVILIDDCSFDRTYEIALQYSLTYRNILLIKQETNKGVSSARNAGLRAAKGDYVFFLDSDDTLPLEAIEKMCNAAVEHNADIVTGLYERFDKSSSSISNIFNIYPELKTEGELNVYKVPAILYSVYTCGKLFKMSVVEQMNFTETLKYGEDQAFTIECLLKTKKIYNLSSIVYNYRFREGNTESSSQSVYKNPVENFEYLRKMFTLVQNLFAEYVSNPQTRIELLSVYLSRVLHWNIWTALSNGLLSMNMYVRFNILSVYLSWLTELDKNLHKSNEVDFHIINRKIGRIASVLDQRTQDLYSRHLLTP</sequence>
<dbReference type="InterPro" id="IPR001173">
    <property type="entry name" value="Glyco_trans_2-like"/>
</dbReference>
<comment type="caution">
    <text evidence="3">The sequence shown here is derived from an EMBL/GenBank/DDBJ whole genome shotgun (WGS) entry which is preliminary data.</text>
</comment>
<reference evidence="3 4" key="1">
    <citation type="submission" date="2018-06" db="EMBL/GenBank/DDBJ databases">
        <title>Isolation of heavy metals resistant Paenibacillus silvae NC2 from Gold-Copper mine in ZiJin, China.</title>
        <authorList>
            <person name="Xu J."/>
            <person name="Mazhar H.S."/>
            <person name="Rensing C."/>
        </authorList>
    </citation>
    <scope>NUCLEOTIDE SEQUENCE [LARGE SCALE GENOMIC DNA]</scope>
    <source>
        <strain evidence="3 4">NC2</strain>
    </source>
</reference>
<dbReference type="AlphaFoldDB" id="A0A2W6NM55"/>
<name>A0A2W6NM55_9BACL</name>
<dbReference type="CDD" id="cd00761">
    <property type="entry name" value="Glyco_tranf_GTA_type"/>
    <property type="match status" value="1"/>
</dbReference>
<proteinExistence type="inferred from homology"/>
<gene>
    <name evidence="3" type="ORF">DN757_04780</name>
</gene>
<accession>A0A2W6NM55</accession>
<comment type="similarity">
    <text evidence="1">Belongs to the glycosyltransferase 2 family.</text>
</comment>
<dbReference type="RefSeq" id="WP_111269119.1">
    <property type="nucleotide sequence ID" value="NZ_QKWW01000014.1"/>
</dbReference>
<evidence type="ECO:0000259" key="2">
    <source>
        <dbReference type="Pfam" id="PF00535"/>
    </source>
</evidence>
<dbReference type="Gene3D" id="3.90.550.10">
    <property type="entry name" value="Spore Coat Polysaccharide Biosynthesis Protein SpsA, Chain A"/>
    <property type="match status" value="1"/>
</dbReference>
<protein>
    <recommendedName>
        <fullName evidence="2">Glycosyltransferase 2-like domain-containing protein</fullName>
    </recommendedName>
</protein>
<feature type="domain" description="Glycosyltransferase 2-like" evidence="2">
    <location>
        <begin position="9"/>
        <end position="148"/>
    </location>
</feature>
<dbReference type="Pfam" id="PF00535">
    <property type="entry name" value="Glycos_transf_2"/>
    <property type="match status" value="1"/>
</dbReference>
<dbReference type="SUPFAM" id="SSF53448">
    <property type="entry name" value="Nucleotide-diphospho-sugar transferases"/>
    <property type="match status" value="1"/>
</dbReference>
<dbReference type="Proteomes" id="UP000249204">
    <property type="component" value="Unassembled WGS sequence"/>
</dbReference>
<dbReference type="PANTHER" id="PTHR22916">
    <property type="entry name" value="GLYCOSYLTRANSFERASE"/>
    <property type="match status" value="1"/>
</dbReference>
<organism evidence="3 4">
    <name type="scientific">Paenibacillus silvae</name>
    <dbReference type="NCBI Taxonomy" id="1325358"/>
    <lineage>
        <taxon>Bacteria</taxon>
        <taxon>Bacillati</taxon>
        <taxon>Bacillota</taxon>
        <taxon>Bacilli</taxon>
        <taxon>Bacillales</taxon>
        <taxon>Paenibacillaceae</taxon>
        <taxon>Paenibacillus</taxon>
    </lineage>
</organism>
<dbReference type="PANTHER" id="PTHR22916:SF3">
    <property type="entry name" value="UDP-GLCNAC:BETAGAL BETA-1,3-N-ACETYLGLUCOSAMINYLTRANSFERASE-LIKE PROTEIN 1"/>
    <property type="match status" value="1"/>
</dbReference>